<keyword evidence="2" id="KW-0238">DNA-binding</keyword>
<reference evidence="5" key="1">
    <citation type="journal article" date="2019" name="Beilstein J. Org. Chem.">
        <title>Nanangenines: drimane sesquiterpenoids as the dominant metabolite cohort of a novel Australian fungus, Aspergillus nanangensis.</title>
        <authorList>
            <person name="Lacey H.J."/>
            <person name="Gilchrist C.L.M."/>
            <person name="Crombie A."/>
            <person name="Kalaitzis J.A."/>
            <person name="Vuong D."/>
            <person name="Rutledge P.J."/>
            <person name="Turner P."/>
            <person name="Pitt J.I."/>
            <person name="Lacey E."/>
            <person name="Chooi Y.H."/>
            <person name="Piggott A.M."/>
        </authorList>
    </citation>
    <scope>NUCLEOTIDE SEQUENCE</scope>
    <source>
        <strain evidence="5">MST-FP2251</strain>
    </source>
</reference>
<name>A0AAD4CUP9_ASPNN</name>
<dbReference type="EMBL" id="VCAU01000009">
    <property type="protein sequence ID" value="KAF9893075.1"/>
    <property type="molecule type" value="Genomic_DNA"/>
</dbReference>
<dbReference type="InterPro" id="IPR053181">
    <property type="entry name" value="EcdB-like_regulator"/>
</dbReference>
<protein>
    <recommendedName>
        <fullName evidence="7">Transcription factor domain-containing protein</fullName>
    </recommendedName>
</protein>
<keyword evidence="3" id="KW-0804">Transcription</keyword>
<keyword evidence="1" id="KW-0805">Transcription regulation</keyword>
<proteinExistence type="predicted"/>
<evidence type="ECO:0000256" key="3">
    <source>
        <dbReference type="ARBA" id="ARBA00023163"/>
    </source>
</evidence>
<dbReference type="PANTHER" id="PTHR47785">
    <property type="entry name" value="ZN(II)2CYS6 TRANSCRIPTION FACTOR (EUROFUNG)-RELATED-RELATED"/>
    <property type="match status" value="1"/>
</dbReference>
<dbReference type="SUPFAM" id="SSF57701">
    <property type="entry name" value="Zn2/Cys6 DNA-binding domain"/>
    <property type="match status" value="1"/>
</dbReference>
<dbReference type="CDD" id="cd00067">
    <property type="entry name" value="GAL4"/>
    <property type="match status" value="1"/>
</dbReference>
<accession>A0AAD4CUP9</accession>
<dbReference type="GO" id="GO:0000981">
    <property type="term" value="F:DNA-binding transcription factor activity, RNA polymerase II-specific"/>
    <property type="evidence" value="ECO:0007669"/>
    <property type="project" value="InterPro"/>
</dbReference>
<dbReference type="CDD" id="cd12148">
    <property type="entry name" value="fungal_TF_MHR"/>
    <property type="match status" value="1"/>
</dbReference>
<dbReference type="GO" id="GO:0003677">
    <property type="term" value="F:DNA binding"/>
    <property type="evidence" value="ECO:0007669"/>
    <property type="project" value="UniProtKB-KW"/>
</dbReference>
<evidence type="ECO:0000256" key="1">
    <source>
        <dbReference type="ARBA" id="ARBA00023015"/>
    </source>
</evidence>
<evidence type="ECO:0000313" key="6">
    <source>
        <dbReference type="Proteomes" id="UP001194746"/>
    </source>
</evidence>
<keyword evidence="4" id="KW-0539">Nucleus</keyword>
<dbReference type="InterPro" id="IPR001138">
    <property type="entry name" value="Zn2Cys6_DnaBD"/>
</dbReference>
<organism evidence="5 6">
    <name type="scientific">Aspergillus nanangensis</name>
    <dbReference type="NCBI Taxonomy" id="2582783"/>
    <lineage>
        <taxon>Eukaryota</taxon>
        <taxon>Fungi</taxon>
        <taxon>Dikarya</taxon>
        <taxon>Ascomycota</taxon>
        <taxon>Pezizomycotina</taxon>
        <taxon>Eurotiomycetes</taxon>
        <taxon>Eurotiomycetidae</taxon>
        <taxon>Eurotiales</taxon>
        <taxon>Aspergillaceae</taxon>
        <taxon>Aspergillus</taxon>
        <taxon>Aspergillus subgen. Circumdati</taxon>
    </lineage>
</organism>
<dbReference type="GO" id="GO:0008270">
    <property type="term" value="F:zinc ion binding"/>
    <property type="evidence" value="ECO:0007669"/>
    <property type="project" value="InterPro"/>
</dbReference>
<evidence type="ECO:0000256" key="2">
    <source>
        <dbReference type="ARBA" id="ARBA00023125"/>
    </source>
</evidence>
<dbReference type="InterPro" id="IPR036864">
    <property type="entry name" value="Zn2-C6_fun-type_DNA-bd_sf"/>
</dbReference>
<comment type="caution">
    <text evidence="5">The sequence shown here is derived from an EMBL/GenBank/DDBJ whole genome shotgun (WGS) entry which is preliminary data.</text>
</comment>
<evidence type="ECO:0008006" key="7">
    <source>
        <dbReference type="Google" id="ProtNLM"/>
    </source>
</evidence>
<keyword evidence="6" id="KW-1185">Reference proteome</keyword>
<reference evidence="5" key="2">
    <citation type="submission" date="2020-02" db="EMBL/GenBank/DDBJ databases">
        <authorList>
            <person name="Gilchrist C.L.M."/>
            <person name="Chooi Y.-H."/>
        </authorList>
    </citation>
    <scope>NUCLEOTIDE SEQUENCE</scope>
    <source>
        <strain evidence="5">MST-FP2251</strain>
    </source>
</reference>
<dbReference type="Proteomes" id="UP001194746">
    <property type="component" value="Unassembled WGS sequence"/>
</dbReference>
<evidence type="ECO:0000313" key="5">
    <source>
        <dbReference type="EMBL" id="KAF9893075.1"/>
    </source>
</evidence>
<dbReference type="PANTHER" id="PTHR47785:SF5">
    <property type="entry name" value="ZN(II)2CYS6 TRANSCRIPTION FACTOR (EUROFUNG)"/>
    <property type="match status" value="1"/>
</dbReference>
<dbReference type="GO" id="GO:0009893">
    <property type="term" value="P:positive regulation of metabolic process"/>
    <property type="evidence" value="ECO:0007669"/>
    <property type="project" value="UniProtKB-ARBA"/>
</dbReference>
<evidence type="ECO:0000256" key="4">
    <source>
        <dbReference type="ARBA" id="ARBA00023242"/>
    </source>
</evidence>
<dbReference type="AlphaFoldDB" id="A0AAD4CUP9"/>
<gene>
    <name evidence="5" type="ORF">FE257_012486</name>
</gene>
<sequence>MEHSDIPGSHKRRRISAMYQRRRAVTACLPCRTRKTKCDNIRPTSAIPFFSSPNANHRSWWDRFDPASLAILERVNHVIELLETPSSKSPHRIGSSGIHNKPDRSDFISSYDDQIANDLNAQDELRVDTPGFPATINSCEGVLRWPIFNNLAPCTQSFVFETEIKNTQTSNASVSLGGSVQDDDMVLLAERFLSYVHIKNPVLNVSGFKRHVRDVAMNGLRWDGQSCLILLACALGCVAVPFNSIGDWEDLPSVAVPQAAHKDSGATYYLAAKKRLGLIEPSWLRIQCLFLCGVFEMYSMRPLCAWEYFKQACGQLENLFWKQSLTTPLGEDDHADESRQLQQRLYWSCMKSEFELRCEIPLPPSGIARFNLSDVLPSPPAEVLLPLSQEELDHGIPVPAVVDHDEERSWFYYLAEISFRRMMDRAFASIGGDGETDWITNFQQLRVRHRLFQEQIEFWCSHIPPPISFNEREELNHELAHHIRARETSFREWIHRPFLYYVVHQPLDDPFVAEAIPLARECLALCVKQQLMIPPHLHHGTWFQARNSMTRALLLIAAAKCGKIELPGNWKQGLDHAFQTLRYWARNAPDLEKAADALQELMDDVVTLL</sequence>